<dbReference type="EMBL" id="JAVDPY010000003">
    <property type="protein sequence ID" value="MDR6333761.1"/>
    <property type="molecule type" value="Genomic_DNA"/>
</dbReference>
<dbReference type="AlphaFoldDB" id="A0A9W6CEP0"/>
<reference evidence="1" key="1">
    <citation type="submission" date="2022-12" db="EMBL/GenBank/DDBJ databases">
        <title>Reference genome sequencing for broad-spectrum identification of bacterial and archaeal isolates by mass spectrometry.</title>
        <authorList>
            <person name="Sekiguchi Y."/>
            <person name="Tourlousse D.M."/>
        </authorList>
    </citation>
    <scope>NUCLEOTIDE SEQUENCE</scope>
    <source>
        <strain evidence="1">301</strain>
    </source>
</reference>
<evidence type="ECO:0000313" key="2">
    <source>
        <dbReference type="EMBL" id="MDR6333761.1"/>
    </source>
</evidence>
<name>A0A9W6CEP0_XANFL</name>
<reference evidence="2 4" key="2">
    <citation type="submission" date="2023-07" db="EMBL/GenBank/DDBJ databases">
        <title>Genomic Encyclopedia of Type Strains, Phase IV (KMG-IV): sequencing the most valuable type-strain genomes for metagenomic binning, comparative biology and taxonomic classification.</title>
        <authorList>
            <person name="Goeker M."/>
        </authorList>
    </citation>
    <scope>NUCLEOTIDE SEQUENCE [LARGE SCALE GENOMIC DNA]</scope>
    <source>
        <strain evidence="2 4">DSM 338</strain>
    </source>
</reference>
<protein>
    <submittedName>
        <fullName evidence="1">Uncharacterized protein</fullName>
    </submittedName>
</protein>
<organism evidence="1 3">
    <name type="scientific">Xanthobacter flavus</name>
    <dbReference type="NCBI Taxonomy" id="281"/>
    <lineage>
        <taxon>Bacteria</taxon>
        <taxon>Pseudomonadati</taxon>
        <taxon>Pseudomonadota</taxon>
        <taxon>Alphaproteobacteria</taxon>
        <taxon>Hyphomicrobiales</taxon>
        <taxon>Xanthobacteraceae</taxon>
        <taxon>Xanthobacter</taxon>
    </lineage>
</organism>
<evidence type="ECO:0000313" key="1">
    <source>
        <dbReference type="EMBL" id="GLI20486.1"/>
    </source>
</evidence>
<evidence type="ECO:0000313" key="4">
    <source>
        <dbReference type="Proteomes" id="UP001245370"/>
    </source>
</evidence>
<comment type="caution">
    <text evidence="1">The sequence shown here is derived from an EMBL/GenBank/DDBJ whole genome shotgun (WGS) entry which is preliminary data.</text>
</comment>
<keyword evidence="4" id="KW-1185">Reference proteome</keyword>
<evidence type="ECO:0000313" key="3">
    <source>
        <dbReference type="Proteomes" id="UP001144397"/>
    </source>
</evidence>
<dbReference type="Proteomes" id="UP001245370">
    <property type="component" value="Unassembled WGS sequence"/>
</dbReference>
<dbReference type="Proteomes" id="UP001144397">
    <property type="component" value="Unassembled WGS sequence"/>
</dbReference>
<accession>A0A9W6CEP0</accession>
<proteinExistence type="predicted"/>
<dbReference type="EMBL" id="BSDO01000001">
    <property type="protein sequence ID" value="GLI20486.1"/>
    <property type="molecule type" value="Genomic_DNA"/>
</dbReference>
<gene>
    <name evidence="2" type="ORF">GGQ86_002231</name>
    <name evidence="1" type="ORF">XFLAVUS301_01600</name>
</gene>
<sequence length="58" mass="6189">MDANVDEAEAAVMPGLVPGIHVDPTAHLFILCARPIHVDGRDKPGHDGLFVTPPPPRQ</sequence>